<gene>
    <name evidence="11" type="primary">aroA1_1</name>
    <name evidence="11" type="ORF">SDC9_05876</name>
</gene>
<sequence length="433" mass="45726">MKFKIIDKASALNGNIVIPGDKSISHRSVMLAGLSSTPVTVKNFLHADDCMSTVSCMSALGVKVEQKAADELVITGNGLFGLKEPLDILNAGNSGTTMRLLAGILGAQPFFSVMTGDQSLCTRPMGRVIKPLSQMGVSILGRGNNQYAPLAIAPANQIRGIKYTTPVASAQLKSALLLAGLFADGATVITEPHRSRDHTEKILAAFGVPISVSGTVITLEPVRELKAPESLIVPGDISSAAFWLVAASIIPDSKLILHNVGMNPTRTGVIDVLKRMGANIQVTNESFAGKEPIADIIVSSAQLNGIDIEPELIPSLVDEIPVLTVAALFAKGRTIIRGAAELRVKETDRLTAISTELTKMGAHINETHDGLIITPEGDLKFATCCSYHDHRMAMALAIAGAAAQGVEIESPDCVTISYPNFYNVLAKLSSVQS</sequence>
<comment type="caution">
    <text evidence="11">The sequence shown here is derived from an EMBL/GenBank/DDBJ whole genome shotgun (WGS) entry which is preliminary data.</text>
</comment>
<evidence type="ECO:0000256" key="3">
    <source>
        <dbReference type="ARBA" id="ARBA00012450"/>
    </source>
</evidence>
<accession>A0A644T046</accession>
<proteinExistence type="inferred from homology"/>
<dbReference type="PROSITE" id="PS00885">
    <property type="entry name" value="EPSP_SYNTHASE_2"/>
    <property type="match status" value="1"/>
</dbReference>
<dbReference type="Gene3D" id="3.65.10.10">
    <property type="entry name" value="Enolpyruvate transferase domain"/>
    <property type="match status" value="2"/>
</dbReference>
<dbReference type="NCBIfam" id="TIGR01356">
    <property type="entry name" value="aroA"/>
    <property type="match status" value="1"/>
</dbReference>
<evidence type="ECO:0000313" key="11">
    <source>
        <dbReference type="EMBL" id="MPL60318.1"/>
    </source>
</evidence>
<comment type="pathway">
    <text evidence="1">Metabolic intermediate biosynthesis; chorismate biosynthesis; chorismate from D-erythrose 4-phosphate and phosphoenolpyruvate: step 6/7.</text>
</comment>
<dbReference type="GO" id="GO:0003866">
    <property type="term" value="F:3-phosphoshikimate 1-carboxyvinyltransferase activity"/>
    <property type="evidence" value="ECO:0007669"/>
    <property type="project" value="UniProtKB-EC"/>
</dbReference>
<dbReference type="GO" id="GO:0009073">
    <property type="term" value="P:aromatic amino acid family biosynthetic process"/>
    <property type="evidence" value="ECO:0007669"/>
    <property type="project" value="UniProtKB-KW"/>
</dbReference>
<dbReference type="UniPathway" id="UPA00053">
    <property type="reaction ID" value="UER00089"/>
</dbReference>
<evidence type="ECO:0000256" key="7">
    <source>
        <dbReference type="ARBA" id="ARBA00023141"/>
    </source>
</evidence>
<dbReference type="InterPro" id="IPR036968">
    <property type="entry name" value="Enolpyruvate_Tfrase_sf"/>
</dbReference>
<dbReference type="PANTHER" id="PTHR21090">
    <property type="entry name" value="AROM/DEHYDROQUINATE SYNTHASE"/>
    <property type="match status" value="1"/>
</dbReference>
<name>A0A644T046_9ZZZZ</name>
<evidence type="ECO:0000256" key="6">
    <source>
        <dbReference type="ARBA" id="ARBA00022679"/>
    </source>
</evidence>
<dbReference type="InterPro" id="IPR013792">
    <property type="entry name" value="RNA3'P_cycl/enolpyr_Trfase_a/b"/>
</dbReference>
<keyword evidence="4" id="KW-0963">Cytoplasm</keyword>
<dbReference type="EMBL" id="VSSQ01000012">
    <property type="protein sequence ID" value="MPL60318.1"/>
    <property type="molecule type" value="Genomic_DNA"/>
</dbReference>
<dbReference type="AlphaFoldDB" id="A0A644T046"/>
<evidence type="ECO:0000256" key="9">
    <source>
        <dbReference type="ARBA" id="ARBA00044633"/>
    </source>
</evidence>
<reference evidence="11" key="1">
    <citation type="submission" date="2019-08" db="EMBL/GenBank/DDBJ databases">
        <authorList>
            <person name="Kucharzyk K."/>
            <person name="Murdoch R.W."/>
            <person name="Higgins S."/>
            <person name="Loffler F."/>
        </authorList>
    </citation>
    <scope>NUCLEOTIDE SEQUENCE</scope>
</reference>
<dbReference type="InterPro" id="IPR001986">
    <property type="entry name" value="Enolpyruvate_Tfrase_dom"/>
</dbReference>
<evidence type="ECO:0000256" key="8">
    <source>
        <dbReference type="ARBA" id="ARBA00030046"/>
    </source>
</evidence>
<comment type="catalytic activity">
    <reaction evidence="9">
        <text>3-phosphoshikimate + phosphoenolpyruvate = 5-O-(1-carboxyvinyl)-3-phosphoshikimate + phosphate</text>
        <dbReference type="Rhea" id="RHEA:21256"/>
        <dbReference type="ChEBI" id="CHEBI:43474"/>
        <dbReference type="ChEBI" id="CHEBI:57701"/>
        <dbReference type="ChEBI" id="CHEBI:58702"/>
        <dbReference type="ChEBI" id="CHEBI:145989"/>
        <dbReference type="EC" id="2.5.1.19"/>
    </reaction>
    <physiologicalReaction direction="left-to-right" evidence="9">
        <dbReference type="Rhea" id="RHEA:21257"/>
    </physiologicalReaction>
</comment>
<dbReference type="FunFam" id="3.65.10.10:FF:000005">
    <property type="entry name" value="3-phosphoshikimate 1-carboxyvinyltransferase"/>
    <property type="match status" value="1"/>
</dbReference>
<evidence type="ECO:0000256" key="1">
    <source>
        <dbReference type="ARBA" id="ARBA00004811"/>
    </source>
</evidence>
<keyword evidence="6 11" id="KW-0808">Transferase</keyword>
<keyword evidence="5" id="KW-0028">Amino-acid biosynthesis</keyword>
<dbReference type="GO" id="GO:0009423">
    <property type="term" value="P:chorismate biosynthetic process"/>
    <property type="evidence" value="ECO:0007669"/>
    <property type="project" value="UniProtKB-UniPathway"/>
</dbReference>
<feature type="domain" description="Enolpyruvate transferase" evidence="10">
    <location>
        <begin position="7"/>
        <end position="425"/>
    </location>
</feature>
<dbReference type="PIRSF" id="PIRSF000505">
    <property type="entry name" value="EPSPS"/>
    <property type="match status" value="1"/>
</dbReference>
<dbReference type="SUPFAM" id="SSF55205">
    <property type="entry name" value="EPT/RTPC-like"/>
    <property type="match status" value="1"/>
</dbReference>
<dbReference type="GO" id="GO:0008652">
    <property type="term" value="P:amino acid biosynthetic process"/>
    <property type="evidence" value="ECO:0007669"/>
    <property type="project" value="UniProtKB-KW"/>
</dbReference>
<organism evidence="11">
    <name type="scientific">bioreactor metagenome</name>
    <dbReference type="NCBI Taxonomy" id="1076179"/>
    <lineage>
        <taxon>unclassified sequences</taxon>
        <taxon>metagenomes</taxon>
        <taxon>ecological metagenomes</taxon>
    </lineage>
</organism>
<evidence type="ECO:0000256" key="2">
    <source>
        <dbReference type="ARBA" id="ARBA00009948"/>
    </source>
</evidence>
<dbReference type="InterPro" id="IPR006264">
    <property type="entry name" value="EPSP_synthase"/>
</dbReference>
<evidence type="ECO:0000256" key="5">
    <source>
        <dbReference type="ARBA" id="ARBA00022605"/>
    </source>
</evidence>
<dbReference type="PANTHER" id="PTHR21090:SF5">
    <property type="entry name" value="PENTAFUNCTIONAL AROM POLYPEPTIDE"/>
    <property type="match status" value="1"/>
</dbReference>
<keyword evidence="7" id="KW-0057">Aromatic amino acid biosynthesis</keyword>
<dbReference type="Pfam" id="PF00275">
    <property type="entry name" value="EPSP_synthase"/>
    <property type="match status" value="1"/>
</dbReference>
<dbReference type="CDD" id="cd01556">
    <property type="entry name" value="EPSP_synthase"/>
    <property type="match status" value="1"/>
</dbReference>
<dbReference type="PROSITE" id="PS00104">
    <property type="entry name" value="EPSP_SYNTHASE_1"/>
    <property type="match status" value="1"/>
</dbReference>
<dbReference type="InterPro" id="IPR023193">
    <property type="entry name" value="EPSP_synthase_CS"/>
</dbReference>
<dbReference type="EC" id="2.5.1.19" evidence="3"/>
<dbReference type="FunFam" id="3.65.10.10:FF:000006">
    <property type="entry name" value="3-phosphoshikimate 1-carboxyvinyltransferase"/>
    <property type="match status" value="1"/>
</dbReference>
<protein>
    <recommendedName>
        <fullName evidence="3">3-phosphoshikimate 1-carboxyvinyltransferase</fullName>
        <ecNumber evidence="3">2.5.1.19</ecNumber>
    </recommendedName>
    <alternativeName>
        <fullName evidence="8">5-enolpyruvylshikimate-3-phosphate synthase</fullName>
    </alternativeName>
</protein>
<evidence type="ECO:0000256" key="4">
    <source>
        <dbReference type="ARBA" id="ARBA00022490"/>
    </source>
</evidence>
<evidence type="ECO:0000259" key="10">
    <source>
        <dbReference type="Pfam" id="PF00275"/>
    </source>
</evidence>
<dbReference type="HAMAP" id="MF_00210">
    <property type="entry name" value="EPSP_synth"/>
    <property type="match status" value="1"/>
</dbReference>
<comment type="similarity">
    <text evidence="2">Belongs to the EPSP synthase family.</text>
</comment>